<dbReference type="EMBL" id="AOGZ02000008">
    <property type="protein sequence ID" value="EOQ98034.1"/>
    <property type="molecule type" value="Genomic_DNA"/>
</dbReference>
<dbReference type="AlphaFoldDB" id="R9A7N2"/>
<organism evidence="1 2">
    <name type="scientific">Leptospira wolbachii serovar Codice str. CDC</name>
    <dbReference type="NCBI Taxonomy" id="1218599"/>
    <lineage>
        <taxon>Bacteria</taxon>
        <taxon>Pseudomonadati</taxon>
        <taxon>Spirochaetota</taxon>
        <taxon>Spirochaetia</taxon>
        <taxon>Leptospirales</taxon>
        <taxon>Leptospiraceae</taxon>
        <taxon>Leptospira</taxon>
    </lineage>
</organism>
<protein>
    <submittedName>
        <fullName evidence="1">Uncharacterized protein</fullName>
    </submittedName>
</protein>
<evidence type="ECO:0000313" key="1">
    <source>
        <dbReference type="EMBL" id="EOQ98034.1"/>
    </source>
</evidence>
<evidence type="ECO:0000313" key="2">
    <source>
        <dbReference type="Proteomes" id="UP000013984"/>
    </source>
</evidence>
<reference evidence="1" key="1">
    <citation type="submission" date="2013-04" db="EMBL/GenBank/DDBJ databases">
        <authorList>
            <person name="Harkins D.M."/>
            <person name="Durkin A.S."/>
            <person name="Brinkac L.M."/>
            <person name="Haft D.H."/>
            <person name="Selengut J.D."/>
            <person name="Sanka R."/>
            <person name="DePew J."/>
            <person name="Purushe J."/>
            <person name="Galloway R.L."/>
            <person name="Vinetz J.M."/>
            <person name="Sutton G.G."/>
            <person name="Nierman W.C."/>
            <person name="Fouts D.E."/>
        </authorList>
    </citation>
    <scope>NUCLEOTIDE SEQUENCE [LARGE SCALE GENOMIC DNA]</scope>
    <source>
        <strain evidence="1">CDC</strain>
    </source>
</reference>
<accession>R9A7N2</accession>
<sequence>MFWFSFQKKKQMLTISEDAKERIDAESKKLGQTQVLVLTLEQNQKGVGSVLVGFADKTNSDSGLIRWQDESTKTLLSLGELRFESGKFYFYPNIDLEWKKTPRSEIQKIISNYAFTKEPIYLEAKEFFRLRPILSHCLRREGILSIYLEGNICQLEIPNLTQEKEEKISEDLLTYLSSLYASPWEE</sequence>
<dbReference type="Proteomes" id="UP000013984">
    <property type="component" value="Unassembled WGS sequence"/>
</dbReference>
<comment type="caution">
    <text evidence="1">The sequence shown here is derived from an EMBL/GenBank/DDBJ whole genome shotgun (WGS) entry which is preliminary data.</text>
</comment>
<keyword evidence="2" id="KW-1185">Reference proteome</keyword>
<gene>
    <name evidence="1" type="ORF">LEP1GSC195_1317</name>
</gene>
<dbReference type="OrthoDB" id="345545at2"/>
<name>R9A7N2_9LEPT</name>
<proteinExistence type="predicted"/>